<dbReference type="EMBL" id="CP015108">
    <property type="protein sequence ID" value="ARF12924.1"/>
    <property type="molecule type" value="Genomic_DNA"/>
</dbReference>
<protein>
    <submittedName>
        <fullName evidence="2">Disulfide bond formation protein DsbD</fullName>
    </submittedName>
</protein>
<gene>
    <name evidence="2" type="ORF">SporoS204_01275</name>
</gene>
<keyword evidence="1" id="KW-0472">Membrane</keyword>
<accession>A0ABN4YJE4</accession>
<dbReference type="RefSeq" id="WP_029053869.1">
    <property type="nucleotide sequence ID" value="NZ_CP015108.1"/>
</dbReference>
<proteinExistence type="predicted"/>
<feature type="transmembrane region" description="Helical" evidence="1">
    <location>
        <begin position="12"/>
        <end position="41"/>
    </location>
</feature>
<evidence type="ECO:0000256" key="1">
    <source>
        <dbReference type="SAM" id="Phobius"/>
    </source>
</evidence>
<sequence>MNKKTLNIIGWILLLGIGVSWIAFGYTEWFLLLVPLTYILFSISDGSISKLEKIKKITISQLVLIVIAFIVSIGIVFGFIQLANYLINDLLGLKGWIKTLSQFIAIILSLIPIQLAFGGVIYKVIGDVNSTKV</sequence>
<name>A0ABN4YJE4_SPOUR</name>
<feature type="transmembrane region" description="Helical" evidence="1">
    <location>
        <begin position="62"/>
        <end position="83"/>
    </location>
</feature>
<evidence type="ECO:0000313" key="2">
    <source>
        <dbReference type="EMBL" id="ARF12924.1"/>
    </source>
</evidence>
<organism evidence="2 3">
    <name type="scientific">Sporosarcina ureae</name>
    <dbReference type="NCBI Taxonomy" id="1571"/>
    <lineage>
        <taxon>Bacteria</taxon>
        <taxon>Bacillati</taxon>
        <taxon>Bacillota</taxon>
        <taxon>Bacilli</taxon>
        <taxon>Bacillales</taxon>
        <taxon>Caryophanaceae</taxon>
        <taxon>Sporosarcina</taxon>
    </lineage>
</organism>
<keyword evidence="3" id="KW-1185">Reference proteome</keyword>
<reference evidence="2 3" key="1">
    <citation type="submission" date="2016-04" db="EMBL/GenBank/DDBJ databases">
        <title>Comparative Genomics and Epigenetics of Sporosarcina ureae.</title>
        <authorList>
            <person name="Oliver A.S."/>
            <person name="Cooper K.K."/>
        </authorList>
    </citation>
    <scope>NUCLEOTIDE SEQUENCE [LARGE SCALE GENOMIC DNA]</scope>
    <source>
        <strain evidence="2 3">S204</strain>
    </source>
</reference>
<keyword evidence="1" id="KW-0812">Transmembrane</keyword>
<dbReference type="Proteomes" id="UP000192486">
    <property type="component" value="Chromosome"/>
</dbReference>
<keyword evidence="1" id="KW-1133">Transmembrane helix</keyword>
<evidence type="ECO:0000313" key="3">
    <source>
        <dbReference type="Proteomes" id="UP000192486"/>
    </source>
</evidence>
<feature type="transmembrane region" description="Helical" evidence="1">
    <location>
        <begin position="103"/>
        <end position="125"/>
    </location>
</feature>